<keyword evidence="3" id="KW-1185">Reference proteome</keyword>
<dbReference type="AlphaFoldDB" id="A0A9Q1BQ98"/>
<evidence type="ECO:0000256" key="1">
    <source>
        <dbReference type="SAM" id="Phobius"/>
    </source>
</evidence>
<dbReference type="EMBL" id="JAIZAY010000013">
    <property type="protein sequence ID" value="KAJ8030805.1"/>
    <property type="molecule type" value="Genomic_DNA"/>
</dbReference>
<accession>A0A9Q1BQ98</accession>
<protein>
    <submittedName>
        <fullName evidence="2">Uncharacterized protein</fullName>
    </submittedName>
</protein>
<evidence type="ECO:0000313" key="3">
    <source>
        <dbReference type="Proteomes" id="UP001152320"/>
    </source>
</evidence>
<keyword evidence="1" id="KW-0812">Transmembrane</keyword>
<sequence length="290" mass="32078">METDPVYCRRNGTVSQPYKIGDILLLECFCNLTLATSCQWISDINTTRTELTNESVEMRENLKVYRLVVGPITAADLSTRYECVSSYQGISRACAINVRKFSSADYVFNPISSSDCDTATDISTKGTPNQSTNGITDGEEPSFKRETIIFIGISSFIAIVIFIGVVSGVILIRKRNIKAKCKADGNINDYYATINDRNQVKGGLPDTIDPYGLSRFKSDKANHSSPIVPNDNSNVHTSEKDNYGYSMVNKKGALHSTWDKPQSHCDYDTVPNVGAEAEIDFSNLYAKVQK</sequence>
<comment type="caution">
    <text evidence="2">The sequence shown here is derived from an EMBL/GenBank/DDBJ whole genome shotgun (WGS) entry which is preliminary data.</text>
</comment>
<reference evidence="2" key="1">
    <citation type="submission" date="2021-10" db="EMBL/GenBank/DDBJ databases">
        <title>Tropical sea cucumber genome reveals ecological adaptation and Cuvierian tubules defense mechanism.</title>
        <authorList>
            <person name="Chen T."/>
        </authorList>
    </citation>
    <scope>NUCLEOTIDE SEQUENCE</scope>
    <source>
        <strain evidence="2">Nanhai2018</strain>
        <tissue evidence="2">Muscle</tissue>
    </source>
</reference>
<keyword evidence="1" id="KW-0472">Membrane</keyword>
<dbReference type="Proteomes" id="UP001152320">
    <property type="component" value="Chromosome 13"/>
</dbReference>
<feature type="transmembrane region" description="Helical" evidence="1">
    <location>
        <begin position="148"/>
        <end position="172"/>
    </location>
</feature>
<evidence type="ECO:0000313" key="2">
    <source>
        <dbReference type="EMBL" id="KAJ8030805.1"/>
    </source>
</evidence>
<proteinExistence type="predicted"/>
<name>A0A9Q1BQ98_HOLLE</name>
<organism evidence="2 3">
    <name type="scientific">Holothuria leucospilota</name>
    <name type="common">Black long sea cucumber</name>
    <name type="synonym">Mertensiothuria leucospilota</name>
    <dbReference type="NCBI Taxonomy" id="206669"/>
    <lineage>
        <taxon>Eukaryota</taxon>
        <taxon>Metazoa</taxon>
        <taxon>Echinodermata</taxon>
        <taxon>Eleutherozoa</taxon>
        <taxon>Echinozoa</taxon>
        <taxon>Holothuroidea</taxon>
        <taxon>Aspidochirotacea</taxon>
        <taxon>Aspidochirotida</taxon>
        <taxon>Holothuriidae</taxon>
        <taxon>Holothuria</taxon>
    </lineage>
</organism>
<keyword evidence="1" id="KW-1133">Transmembrane helix</keyword>
<gene>
    <name evidence="2" type="ORF">HOLleu_27327</name>
</gene>